<evidence type="ECO:0000313" key="1">
    <source>
        <dbReference type="EMBL" id="HCL03283.1"/>
    </source>
</evidence>
<sequence length="274" mass="32852">DTTTSFHFLKDYYNSLEYMKETVLNQIYQLFYQRNCNYLRTKEFSYRQLLLNREGTTTALKAELLLYKTNKASQSLVTKRRNLLKEYQNKADTPETELQLINQQISLLDTRIKEYEEKIIAYQQYLGFMLYEKTKENGLDIFQEMIITLDSLKQSGIYIGQIREPVITFSIVPFDSNSFTYTSLFKKIERTFVFHHYVLPNYHLNIKICCYGLDNVKEVKKLLKKIKEKFSGIKEYQLLATDFYNIVSVHNMEFHFKERFEVFPIPTEYSERQN</sequence>
<dbReference type="EMBL" id="DPVV01000434">
    <property type="protein sequence ID" value="HCL03283.1"/>
    <property type="molecule type" value="Genomic_DNA"/>
</dbReference>
<protein>
    <submittedName>
        <fullName evidence="1">Uncharacterized protein</fullName>
    </submittedName>
</protein>
<comment type="caution">
    <text evidence="1">The sequence shown here is derived from an EMBL/GenBank/DDBJ whole genome shotgun (WGS) entry which is preliminary data.</text>
</comment>
<proteinExistence type="predicted"/>
<feature type="non-terminal residue" evidence="1">
    <location>
        <position position="1"/>
    </location>
</feature>
<dbReference type="Proteomes" id="UP000262969">
    <property type="component" value="Unassembled WGS sequence"/>
</dbReference>
<reference evidence="1 2" key="1">
    <citation type="journal article" date="2018" name="Nat. Biotechnol.">
        <title>A standardized bacterial taxonomy based on genome phylogeny substantially revises the tree of life.</title>
        <authorList>
            <person name="Parks D.H."/>
            <person name="Chuvochina M."/>
            <person name="Waite D.W."/>
            <person name="Rinke C."/>
            <person name="Skarshewski A."/>
            <person name="Chaumeil P.A."/>
            <person name="Hugenholtz P."/>
        </authorList>
    </citation>
    <scope>NUCLEOTIDE SEQUENCE [LARGE SCALE GENOMIC DNA]</scope>
    <source>
        <strain evidence="1">UBA11728</strain>
    </source>
</reference>
<accession>A0A3D2X9K8</accession>
<evidence type="ECO:0000313" key="2">
    <source>
        <dbReference type="Proteomes" id="UP000262969"/>
    </source>
</evidence>
<gene>
    <name evidence="1" type="ORF">DHW61_12915</name>
</gene>
<dbReference type="AlphaFoldDB" id="A0A3D2X9K8"/>
<name>A0A3D2X9K8_9FIRM</name>
<organism evidence="1 2">
    <name type="scientific">Lachnoclostridium phytofermentans</name>
    <dbReference type="NCBI Taxonomy" id="66219"/>
    <lineage>
        <taxon>Bacteria</taxon>
        <taxon>Bacillati</taxon>
        <taxon>Bacillota</taxon>
        <taxon>Clostridia</taxon>
        <taxon>Lachnospirales</taxon>
        <taxon>Lachnospiraceae</taxon>
    </lineage>
</organism>